<dbReference type="PATRIC" id="fig|2041.4.peg.3177"/>
<sequence length="91" mass="9238">MFETAMLSRATGLLAFVLCLAAPSESTAAAGVAVLIAAALVVAVGSRVVVEHRVTGVGARPGEAVRLVPVLSSRIADPVRQPVRPRAPGLV</sequence>
<keyword evidence="1" id="KW-1133">Transmembrane helix</keyword>
<keyword evidence="1" id="KW-0812">Transmembrane</keyword>
<evidence type="ECO:0000313" key="4">
    <source>
        <dbReference type="Proteomes" id="UP000067689"/>
    </source>
</evidence>
<gene>
    <name evidence="3" type="ORF">AERYTH_15205</name>
</gene>
<protein>
    <recommendedName>
        <fullName evidence="5">DUF58 domain-containing protein</fullName>
    </recommendedName>
</protein>
<dbReference type="KEGG" id="aer:AERYTH_15205"/>
<dbReference type="AlphaFoldDB" id="A0A0U4CDJ8"/>
<dbReference type="RefSeq" id="WP_067860425.1">
    <property type="nucleotide sequence ID" value="NZ_CP011502.1"/>
</dbReference>
<keyword evidence="4" id="KW-1185">Reference proteome</keyword>
<evidence type="ECO:0000256" key="1">
    <source>
        <dbReference type="SAM" id="Phobius"/>
    </source>
</evidence>
<keyword evidence="1" id="KW-0472">Membrane</keyword>
<reference evidence="3 4" key="1">
    <citation type="journal article" date="1991" name="Int. J. Syst. Bacteriol.">
        <title>Description of the erythromycin-producing bacterium Arthrobacter sp. strain NRRL B-3381 as Aeromicrobium erythreum gen. nov., sp. nov.</title>
        <authorList>
            <person name="Miller E.S."/>
            <person name="Woese C.R."/>
            <person name="Brenner S."/>
        </authorList>
    </citation>
    <scope>NUCLEOTIDE SEQUENCE [LARGE SCALE GENOMIC DNA]</scope>
    <source>
        <strain evidence="3 4">AR18</strain>
    </source>
</reference>
<evidence type="ECO:0000256" key="2">
    <source>
        <dbReference type="SAM" id="SignalP"/>
    </source>
</evidence>
<accession>A0A0U4CDJ8</accession>
<dbReference type="EMBL" id="CP011502">
    <property type="protein sequence ID" value="ALX05950.1"/>
    <property type="molecule type" value="Genomic_DNA"/>
</dbReference>
<feature type="chain" id="PRO_5006847718" description="DUF58 domain-containing protein" evidence="2">
    <location>
        <begin position="29"/>
        <end position="91"/>
    </location>
</feature>
<feature type="transmembrane region" description="Helical" evidence="1">
    <location>
        <begin position="31"/>
        <end position="50"/>
    </location>
</feature>
<organism evidence="3 4">
    <name type="scientific">Aeromicrobium erythreum</name>
    <dbReference type="NCBI Taxonomy" id="2041"/>
    <lineage>
        <taxon>Bacteria</taxon>
        <taxon>Bacillati</taxon>
        <taxon>Actinomycetota</taxon>
        <taxon>Actinomycetes</taxon>
        <taxon>Propionibacteriales</taxon>
        <taxon>Nocardioidaceae</taxon>
        <taxon>Aeromicrobium</taxon>
    </lineage>
</organism>
<evidence type="ECO:0000313" key="3">
    <source>
        <dbReference type="EMBL" id="ALX05950.1"/>
    </source>
</evidence>
<feature type="signal peptide" evidence="2">
    <location>
        <begin position="1"/>
        <end position="28"/>
    </location>
</feature>
<dbReference type="OrthoDB" id="9990651at2"/>
<evidence type="ECO:0008006" key="5">
    <source>
        <dbReference type="Google" id="ProtNLM"/>
    </source>
</evidence>
<proteinExistence type="predicted"/>
<name>A0A0U4CDJ8_9ACTN</name>
<dbReference type="Proteomes" id="UP000067689">
    <property type="component" value="Chromosome"/>
</dbReference>
<keyword evidence="2" id="KW-0732">Signal</keyword>